<evidence type="ECO:0000313" key="1">
    <source>
        <dbReference type="EMBL" id="PRQ25429.1"/>
    </source>
</evidence>
<sequence length="155" mass="17206">MFMTLISSCTHSALSTFSSSSPPFLFTLQPNFNRSQNHMEHCLSHHKLLALPSPLSTLKPRLALNFAPKSQALTRRLTVVAGAGASSHCEFSSLNSPLDPRTRSGKDLSSVLQNHPQLFHLAVAQELKQLADQRQDARCRMYLSASSHEACLHRR</sequence>
<organism evidence="1 2">
    <name type="scientific">Rosa chinensis</name>
    <name type="common">China rose</name>
    <dbReference type="NCBI Taxonomy" id="74649"/>
    <lineage>
        <taxon>Eukaryota</taxon>
        <taxon>Viridiplantae</taxon>
        <taxon>Streptophyta</taxon>
        <taxon>Embryophyta</taxon>
        <taxon>Tracheophyta</taxon>
        <taxon>Spermatophyta</taxon>
        <taxon>Magnoliopsida</taxon>
        <taxon>eudicotyledons</taxon>
        <taxon>Gunneridae</taxon>
        <taxon>Pentapetalae</taxon>
        <taxon>rosids</taxon>
        <taxon>fabids</taxon>
        <taxon>Rosales</taxon>
        <taxon>Rosaceae</taxon>
        <taxon>Rosoideae</taxon>
        <taxon>Rosoideae incertae sedis</taxon>
        <taxon>Rosa</taxon>
    </lineage>
</organism>
<dbReference type="EMBL" id="PDCK01000044">
    <property type="protein sequence ID" value="PRQ25429.1"/>
    <property type="molecule type" value="Genomic_DNA"/>
</dbReference>
<dbReference type="InterPro" id="IPR038925">
    <property type="entry name" value="At3g17800-like"/>
</dbReference>
<gene>
    <name evidence="1" type="ORF">RchiOBHm_Chr6g0283591</name>
</gene>
<comment type="caution">
    <text evidence="1">The sequence shown here is derived from an EMBL/GenBank/DDBJ whole genome shotgun (WGS) entry which is preliminary data.</text>
</comment>
<accession>A0A2P6PU18</accession>
<dbReference type="OMA" id="QDARCRM"/>
<proteinExistence type="predicted"/>
<dbReference type="STRING" id="74649.A0A2P6PU18"/>
<keyword evidence="2" id="KW-1185">Reference proteome</keyword>
<dbReference type="PANTHER" id="PTHR31808:SF9">
    <property type="entry name" value="F21O3.2 PROTEIN"/>
    <property type="match status" value="1"/>
</dbReference>
<protein>
    <submittedName>
        <fullName evidence="1">Uncharacterized protein</fullName>
    </submittedName>
</protein>
<name>A0A2P6PU18_ROSCH</name>
<dbReference type="Proteomes" id="UP000238479">
    <property type="component" value="Chromosome 6"/>
</dbReference>
<evidence type="ECO:0000313" key="2">
    <source>
        <dbReference type="Proteomes" id="UP000238479"/>
    </source>
</evidence>
<dbReference type="Gramene" id="PRQ25429">
    <property type="protein sequence ID" value="PRQ25429"/>
    <property type="gene ID" value="RchiOBHm_Chr6g0283591"/>
</dbReference>
<reference evidence="1 2" key="1">
    <citation type="journal article" date="2018" name="Nat. Genet.">
        <title>The Rosa genome provides new insights in the design of modern roses.</title>
        <authorList>
            <person name="Bendahmane M."/>
        </authorList>
    </citation>
    <scope>NUCLEOTIDE SEQUENCE [LARGE SCALE GENOMIC DNA]</scope>
    <source>
        <strain evidence="2">cv. Old Blush</strain>
    </source>
</reference>
<dbReference type="PANTHER" id="PTHR31808">
    <property type="entry name" value="EXPRESSED PROTEIN"/>
    <property type="match status" value="1"/>
</dbReference>
<dbReference type="AlphaFoldDB" id="A0A2P6PU18"/>